<dbReference type="GeneID" id="19954669"/>
<dbReference type="RefSeq" id="XP_008618265.1">
    <property type="nucleotide sequence ID" value="XM_008620043.1"/>
</dbReference>
<keyword evidence="2" id="KW-1185">Reference proteome</keyword>
<dbReference type="AlphaFoldDB" id="T0Q116"/>
<dbReference type="EMBL" id="JH767196">
    <property type="protein sequence ID" value="EQC28261.1"/>
    <property type="molecule type" value="Genomic_DNA"/>
</dbReference>
<name>T0Q116_SAPDV</name>
<reference evidence="1 2" key="1">
    <citation type="submission" date="2012-04" db="EMBL/GenBank/DDBJ databases">
        <title>The Genome Sequence of Saprolegnia declina VS20.</title>
        <authorList>
            <consortium name="The Broad Institute Genome Sequencing Platform"/>
            <person name="Russ C."/>
            <person name="Nusbaum C."/>
            <person name="Tyler B."/>
            <person name="van West P."/>
            <person name="Dieguez-Uribeondo J."/>
            <person name="de Bruijn I."/>
            <person name="Tripathy S."/>
            <person name="Jiang R."/>
            <person name="Young S.K."/>
            <person name="Zeng Q."/>
            <person name="Gargeya S."/>
            <person name="Fitzgerald M."/>
            <person name="Haas B."/>
            <person name="Abouelleil A."/>
            <person name="Alvarado L."/>
            <person name="Arachchi H.M."/>
            <person name="Berlin A."/>
            <person name="Chapman S.B."/>
            <person name="Goldberg J."/>
            <person name="Griggs A."/>
            <person name="Gujja S."/>
            <person name="Hansen M."/>
            <person name="Howarth C."/>
            <person name="Imamovic A."/>
            <person name="Larimer J."/>
            <person name="McCowen C."/>
            <person name="Montmayeur A."/>
            <person name="Murphy C."/>
            <person name="Neiman D."/>
            <person name="Pearson M."/>
            <person name="Priest M."/>
            <person name="Roberts A."/>
            <person name="Saif S."/>
            <person name="Shea T."/>
            <person name="Sisk P."/>
            <person name="Sykes S."/>
            <person name="Wortman J."/>
            <person name="Nusbaum C."/>
            <person name="Birren B."/>
        </authorList>
    </citation>
    <scope>NUCLEOTIDE SEQUENCE [LARGE SCALE GENOMIC DNA]</scope>
    <source>
        <strain evidence="1 2">VS20</strain>
    </source>
</reference>
<accession>T0Q116</accession>
<dbReference type="InParanoid" id="T0Q116"/>
<protein>
    <submittedName>
        <fullName evidence="1">Uncharacterized protein</fullName>
    </submittedName>
</protein>
<gene>
    <name evidence="1" type="ORF">SDRG_13942</name>
</gene>
<dbReference type="VEuPathDB" id="FungiDB:SDRG_13942"/>
<proteinExistence type="predicted"/>
<evidence type="ECO:0000313" key="1">
    <source>
        <dbReference type="EMBL" id="EQC28261.1"/>
    </source>
</evidence>
<evidence type="ECO:0000313" key="2">
    <source>
        <dbReference type="Proteomes" id="UP000030762"/>
    </source>
</evidence>
<dbReference type="Proteomes" id="UP000030762">
    <property type="component" value="Unassembled WGS sequence"/>
</dbReference>
<organism evidence="1 2">
    <name type="scientific">Saprolegnia diclina (strain VS20)</name>
    <dbReference type="NCBI Taxonomy" id="1156394"/>
    <lineage>
        <taxon>Eukaryota</taxon>
        <taxon>Sar</taxon>
        <taxon>Stramenopiles</taxon>
        <taxon>Oomycota</taxon>
        <taxon>Saprolegniomycetes</taxon>
        <taxon>Saprolegniales</taxon>
        <taxon>Saprolegniaceae</taxon>
        <taxon>Saprolegnia</taxon>
    </lineage>
</organism>
<sequence length="420" mass="46550">MIADIKGYHGVMSVACLKQWHTLGATTLAATNTNNENVTDKHQWVAVVDGPIEIYAPLSHVARLVTVVQRAYFCAVFANKALLASLRDANAPPLPVHQLHILEKNAQCRMSIEGVMHCLGNAGIESAFVTCAGNRSPIAGTGSLFHRHCAWERARPSPVNDHPFSIDLGTNVVDHLETLGIELSDASYYLIGLDPTKQSLYVDQDTELRTILQTMGGDRPLGYIVRTFETPKALGYKDTSGASQTVLVTKMKIFPDILDMLEGQNYHRAQTVSRTTTYRQLQRMRQDGIDYIDEVSANDFALLRHMAGARVEFTVQVEPASYDNDALPTIVNVCMTELVQPFFKDCFKAVSLRDYKENLMAWVRFLKPSGTAQHGNRPTEELLTRFAAFLNAHGYYVSENASLYDAYAASAQNPSTNDEG</sequence>